<protein>
    <submittedName>
        <fullName evidence="3">AsmA family protein</fullName>
    </submittedName>
</protein>
<dbReference type="GO" id="GO:0005886">
    <property type="term" value="C:plasma membrane"/>
    <property type="evidence" value="ECO:0007669"/>
    <property type="project" value="TreeGrafter"/>
</dbReference>
<name>A0A6L3T2K8_9HYPH</name>
<dbReference type="Pfam" id="PF05170">
    <property type="entry name" value="AsmA"/>
    <property type="match status" value="1"/>
</dbReference>
<feature type="region of interest" description="Disordered" evidence="1">
    <location>
        <begin position="615"/>
        <end position="670"/>
    </location>
</feature>
<proteinExistence type="predicted"/>
<dbReference type="AlphaFoldDB" id="A0A6L3T2K8"/>
<sequence>MPPRRLISALGFGALAVAGLAAACLPWRVATPGAARFVSRGLETYGLALSADGPTHLSLLPLPHLRFSRTRLTALPDALHASSPDLSPEPLADGGRLTIELSLLALLSGQAEIGGIALDGATLALPRGIDDPRWAEPMARVSARLAQGVTSHPRRITVTRATLAGLAPSAAEPEAEPGSGNLDVVLSWPMWSASLDGAVALRWKGESARFALTGLRPFDFLAGRATPFAATASWPAGSLATQGSATLAEDGVKLAGQGSFETRSLPETLAYLGRDVALSPFIEGFALDGSFEASKEGLMLPSLRVSVGRNVLEGAGSARFQEARTAVQATLAADSLNLAPLLGGLVRLFGPVAPEPNPEAPDSAVEAPAHRPVALKPLTGGDLDLRLSAASSRIGPVLLEDLAASVLVRGDTIEASLGRASLQGATLKGRIALAPAEGDEAETEVKAQGAFDRLDLGALLIDLGQSRWVLGGTQGQFALESVGRDVAALTERVSGRAVLASEGGLITGLDLADVIHRGKPAPGALARRNGRTPFERAGVTLRFADGIGEIAEGYLKASALTASLRGQISLIERRFQARAELAPRVAASLGGTGEAPRAGALFEIAGPWDAVSIRPARREETVPDAGSRGDAGVRGGPAAPPEALRLPPAGLPPAGLPPAGLPAAARAYAP</sequence>
<evidence type="ECO:0000313" key="3">
    <source>
        <dbReference type="EMBL" id="KAB1080306.1"/>
    </source>
</evidence>
<feature type="compositionally biased region" description="Low complexity" evidence="1">
    <location>
        <begin position="661"/>
        <end position="670"/>
    </location>
</feature>
<keyword evidence="4" id="KW-1185">Reference proteome</keyword>
<dbReference type="GO" id="GO:0090313">
    <property type="term" value="P:regulation of protein targeting to membrane"/>
    <property type="evidence" value="ECO:0007669"/>
    <property type="project" value="TreeGrafter"/>
</dbReference>
<gene>
    <name evidence="3" type="ORF">F6X53_06290</name>
</gene>
<dbReference type="PANTHER" id="PTHR30441:SF4">
    <property type="entry name" value="PROTEIN ASMA"/>
    <property type="match status" value="1"/>
</dbReference>
<dbReference type="InterPro" id="IPR007844">
    <property type="entry name" value="AsmA"/>
</dbReference>
<comment type="caution">
    <text evidence="3">The sequence shown here is derived from an EMBL/GenBank/DDBJ whole genome shotgun (WGS) entry which is preliminary data.</text>
</comment>
<dbReference type="RefSeq" id="WP_150998381.1">
    <property type="nucleotide sequence ID" value="NZ_BPQY01000302.1"/>
</dbReference>
<dbReference type="PROSITE" id="PS51257">
    <property type="entry name" value="PROKAR_LIPOPROTEIN"/>
    <property type="match status" value="1"/>
</dbReference>
<evidence type="ECO:0000259" key="2">
    <source>
        <dbReference type="Pfam" id="PF05170"/>
    </source>
</evidence>
<evidence type="ECO:0000256" key="1">
    <source>
        <dbReference type="SAM" id="MobiDB-lite"/>
    </source>
</evidence>
<feature type="compositionally biased region" description="Pro residues" evidence="1">
    <location>
        <begin position="649"/>
        <end position="660"/>
    </location>
</feature>
<dbReference type="EMBL" id="VZZK01000005">
    <property type="protein sequence ID" value="KAB1080306.1"/>
    <property type="molecule type" value="Genomic_DNA"/>
</dbReference>
<dbReference type="InterPro" id="IPR052894">
    <property type="entry name" value="AsmA-related"/>
</dbReference>
<feature type="domain" description="AsmA" evidence="2">
    <location>
        <begin position="308"/>
        <end position="547"/>
    </location>
</feature>
<dbReference type="PANTHER" id="PTHR30441">
    <property type="entry name" value="DUF748 DOMAIN-CONTAINING PROTEIN"/>
    <property type="match status" value="1"/>
</dbReference>
<accession>A0A6L3T2K8</accession>
<dbReference type="OrthoDB" id="8003028at2"/>
<dbReference type="Proteomes" id="UP000474159">
    <property type="component" value="Unassembled WGS sequence"/>
</dbReference>
<evidence type="ECO:0000313" key="4">
    <source>
        <dbReference type="Proteomes" id="UP000474159"/>
    </source>
</evidence>
<organism evidence="3 4">
    <name type="scientific">Methylobacterium soli</name>
    <dbReference type="NCBI Taxonomy" id="553447"/>
    <lineage>
        <taxon>Bacteria</taxon>
        <taxon>Pseudomonadati</taxon>
        <taxon>Pseudomonadota</taxon>
        <taxon>Alphaproteobacteria</taxon>
        <taxon>Hyphomicrobiales</taxon>
        <taxon>Methylobacteriaceae</taxon>
        <taxon>Methylobacterium</taxon>
    </lineage>
</organism>
<reference evidence="3 4" key="1">
    <citation type="submission" date="2019-09" db="EMBL/GenBank/DDBJ databases">
        <title>YIM 48816 draft genome.</title>
        <authorList>
            <person name="Jiang L."/>
        </authorList>
    </citation>
    <scope>NUCLEOTIDE SEQUENCE [LARGE SCALE GENOMIC DNA]</scope>
    <source>
        <strain evidence="3 4">YIM 48816</strain>
    </source>
</reference>